<organism evidence="1 2">
    <name type="scientific">Ciona savignyi</name>
    <name type="common">Pacific transparent sea squirt</name>
    <dbReference type="NCBI Taxonomy" id="51511"/>
    <lineage>
        <taxon>Eukaryota</taxon>
        <taxon>Metazoa</taxon>
        <taxon>Chordata</taxon>
        <taxon>Tunicata</taxon>
        <taxon>Ascidiacea</taxon>
        <taxon>Phlebobranchia</taxon>
        <taxon>Cionidae</taxon>
        <taxon>Ciona</taxon>
    </lineage>
</organism>
<reference evidence="2" key="1">
    <citation type="submission" date="2003-08" db="EMBL/GenBank/DDBJ databases">
        <authorList>
            <person name="Birren B."/>
            <person name="Nusbaum C."/>
            <person name="Abebe A."/>
            <person name="Abouelleil A."/>
            <person name="Adekoya E."/>
            <person name="Ait-zahra M."/>
            <person name="Allen N."/>
            <person name="Allen T."/>
            <person name="An P."/>
            <person name="Anderson M."/>
            <person name="Anderson S."/>
            <person name="Arachchi H."/>
            <person name="Armbruster J."/>
            <person name="Bachantsang P."/>
            <person name="Baldwin J."/>
            <person name="Barry A."/>
            <person name="Bayul T."/>
            <person name="Blitshsteyn B."/>
            <person name="Bloom T."/>
            <person name="Blye J."/>
            <person name="Boguslavskiy L."/>
            <person name="Borowsky M."/>
            <person name="Boukhgalter B."/>
            <person name="Brunache A."/>
            <person name="Butler J."/>
            <person name="Calixte N."/>
            <person name="Calvo S."/>
            <person name="Camarata J."/>
            <person name="Campo K."/>
            <person name="Chang J."/>
            <person name="Cheshatsang Y."/>
            <person name="Citroen M."/>
            <person name="Collymore A."/>
            <person name="Considine T."/>
            <person name="Cook A."/>
            <person name="Cooke P."/>
            <person name="Corum B."/>
            <person name="Cuomo C."/>
            <person name="David R."/>
            <person name="Dawoe T."/>
            <person name="Degray S."/>
            <person name="Dodge S."/>
            <person name="Dooley K."/>
            <person name="Dorje P."/>
            <person name="Dorjee K."/>
            <person name="Dorris L."/>
            <person name="Duffey N."/>
            <person name="Dupes A."/>
            <person name="Elkins T."/>
            <person name="Engels R."/>
            <person name="Erickson J."/>
            <person name="Farina A."/>
            <person name="Faro S."/>
            <person name="Ferreira P."/>
            <person name="Fischer H."/>
            <person name="Fitzgerald M."/>
            <person name="Foley K."/>
            <person name="Gage D."/>
            <person name="Galagan J."/>
            <person name="Gearin G."/>
            <person name="Gnerre S."/>
            <person name="Gnirke A."/>
            <person name="Goyette A."/>
            <person name="Graham J."/>
            <person name="Grandbois E."/>
            <person name="Gyaltsen K."/>
            <person name="Hafez N."/>
            <person name="Hagopian D."/>
            <person name="Hagos B."/>
            <person name="Hall J."/>
            <person name="Hatcher B."/>
            <person name="Heller A."/>
            <person name="Higgins H."/>
            <person name="Honan T."/>
            <person name="Horn A."/>
            <person name="Houde N."/>
            <person name="Hughes L."/>
            <person name="Hulme W."/>
            <person name="Husby E."/>
            <person name="Iliev I."/>
            <person name="Jaffe D."/>
            <person name="Jones C."/>
            <person name="Kamal M."/>
            <person name="Kamat A."/>
            <person name="Kamvysselis M."/>
            <person name="Karlsson E."/>
            <person name="Kells C."/>
            <person name="Kieu A."/>
            <person name="Kisner P."/>
            <person name="Kodira C."/>
            <person name="Kulbokas E."/>
            <person name="Labutti K."/>
            <person name="Lama D."/>
            <person name="Landers T."/>
            <person name="Leger J."/>
            <person name="Levine S."/>
            <person name="Lewis D."/>
            <person name="Lewis T."/>
            <person name="Lindblad-toh K."/>
            <person name="Liu X."/>
            <person name="Lokyitsang T."/>
            <person name="Lokyitsang Y."/>
            <person name="Lucien O."/>
            <person name="Lui A."/>
            <person name="Ma L.J."/>
            <person name="Mabbitt R."/>
            <person name="Macdonald J."/>
            <person name="Maclean C."/>
            <person name="Major J."/>
            <person name="Manning J."/>
            <person name="Marabella R."/>
            <person name="Maru K."/>
            <person name="Matthews C."/>
            <person name="Mauceli E."/>
            <person name="Mccarthy M."/>
            <person name="Mcdonough S."/>
            <person name="Mcghee T."/>
            <person name="Meldrim J."/>
            <person name="Meneus L."/>
            <person name="Mesirov J."/>
            <person name="Mihalev A."/>
            <person name="Mihova T."/>
            <person name="Mikkelsen T."/>
            <person name="Mlenga V."/>
            <person name="Moru K."/>
            <person name="Mozes J."/>
            <person name="Mulrain L."/>
            <person name="Munson G."/>
            <person name="Naylor J."/>
            <person name="Newes C."/>
            <person name="Nguyen C."/>
            <person name="Nguyen N."/>
            <person name="Nguyen T."/>
            <person name="Nicol R."/>
            <person name="Nielsen C."/>
            <person name="Nizzari M."/>
            <person name="Norbu C."/>
            <person name="Norbu N."/>
            <person name="O'donnell P."/>
            <person name="Okoawo O."/>
            <person name="O'leary S."/>
            <person name="Omotosho B."/>
            <person name="O'neill K."/>
            <person name="Osman S."/>
            <person name="Parker S."/>
            <person name="Perrin D."/>
            <person name="Phunkhang P."/>
            <person name="Piqani B."/>
            <person name="Purcell S."/>
            <person name="Rachupka T."/>
            <person name="Ramasamy U."/>
            <person name="Rameau R."/>
            <person name="Ray V."/>
            <person name="Raymond C."/>
            <person name="Retta R."/>
            <person name="Richardson S."/>
            <person name="Rise C."/>
            <person name="Rodriguez J."/>
            <person name="Rogers J."/>
            <person name="Rogov P."/>
            <person name="Rutman M."/>
            <person name="Schupbach R."/>
            <person name="Seaman C."/>
            <person name="Settipalli S."/>
            <person name="Sharpe T."/>
            <person name="Sheridan J."/>
            <person name="Sherpa N."/>
            <person name="Shi J."/>
            <person name="Smirnov S."/>
            <person name="Smith C."/>
            <person name="Sougnez C."/>
            <person name="Spencer B."/>
            <person name="Stalker J."/>
            <person name="Stange-thomann N."/>
            <person name="Stavropoulos S."/>
            <person name="Stetson K."/>
            <person name="Stone C."/>
            <person name="Stone S."/>
            <person name="Stubbs M."/>
            <person name="Talamas J."/>
            <person name="Tchuinga P."/>
            <person name="Tenzing P."/>
            <person name="Tesfaye S."/>
            <person name="Theodore J."/>
            <person name="Thoulutsang Y."/>
            <person name="Topham K."/>
            <person name="Towey S."/>
            <person name="Tsamla T."/>
            <person name="Tsomo N."/>
            <person name="Vallee D."/>
            <person name="Vassiliev H."/>
            <person name="Venkataraman V."/>
            <person name="Vinson J."/>
            <person name="Vo A."/>
            <person name="Wade C."/>
            <person name="Wang S."/>
            <person name="Wangchuk T."/>
            <person name="Wangdi T."/>
            <person name="Whittaker C."/>
            <person name="Wilkinson J."/>
            <person name="Wu Y."/>
            <person name="Wyman D."/>
            <person name="Yadav S."/>
            <person name="Yang S."/>
            <person name="Yang X."/>
            <person name="Yeager S."/>
            <person name="Yee E."/>
            <person name="Young G."/>
            <person name="Zainoun J."/>
            <person name="Zembeck L."/>
            <person name="Zimmer A."/>
            <person name="Zody M."/>
            <person name="Lander E."/>
        </authorList>
    </citation>
    <scope>NUCLEOTIDE SEQUENCE [LARGE SCALE GENOMIC DNA]</scope>
</reference>
<dbReference type="GO" id="GO:0045947">
    <property type="term" value="P:negative regulation of translational initiation"/>
    <property type="evidence" value="ECO:0007669"/>
    <property type="project" value="InterPro"/>
</dbReference>
<dbReference type="GO" id="GO:0000900">
    <property type="term" value="F:mRNA regulatory element binding translation repressor activity"/>
    <property type="evidence" value="ECO:0007669"/>
    <property type="project" value="InterPro"/>
</dbReference>
<protein>
    <recommendedName>
        <fullName evidence="3">Ataxin-2 C-terminal domain-containing protein</fullName>
    </recommendedName>
</protein>
<evidence type="ECO:0000313" key="1">
    <source>
        <dbReference type="Ensembl" id="ENSCSAVP00000006567.1"/>
    </source>
</evidence>
<dbReference type="Proteomes" id="UP000007875">
    <property type="component" value="Unassembled WGS sequence"/>
</dbReference>
<evidence type="ECO:0000313" key="2">
    <source>
        <dbReference type="Proteomes" id="UP000007875"/>
    </source>
</evidence>
<dbReference type="Ensembl" id="ENSCSAVT00000006650.1">
    <property type="protein sequence ID" value="ENSCSAVP00000006567.1"/>
    <property type="gene ID" value="ENSCSAVG00000003933.1"/>
</dbReference>
<dbReference type="HOGENOM" id="CLU_1795800_0_0_1"/>
<keyword evidence="2" id="KW-1185">Reference proteome</keyword>
<dbReference type="InParanoid" id="H2YML5"/>
<name>H2YML5_CIOSA</name>
<dbReference type="PANTHER" id="PTHR13154:SF6">
    <property type="entry name" value="GEO05078P1"/>
    <property type="match status" value="1"/>
</dbReference>
<dbReference type="AlphaFoldDB" id="H2YML5"/>
<dbReference type="InterPro" id="IPR040396">
    <property type="entry name" value="PAIP2-like"/>
</dbReference>
<dbReference type="GO" id="GO:0005737">
    <property type="term" value="C:cytoplasm"/>
    <property type="evidence" value="ECO:0007669"/>
    <property type="project" value="TreeGrafter"/>
</dbReference>
<accession>H2YML5</accession>
<sequence>MKGPPETLNDAAAGGAVVQLRPTEILAEANPPVPNNEPINAQDLLEQYSWMAEAEEFDDQVLEQIKQDDFIEQCFEEMWKEEEVAMSFNNPHTNGDMAANDVCNGSLEDSVTSLSINDHNPSPAVEEQLNPNAIAFVPRCDSDS</sequence>
<evidence type="ECO:0008006" key="3">
    <source>
        <dbReference type="Google" id="ProtNLM"/>
    </source>
</evidence>
<reference evidence="1" key="2">
    <citation type="submission" date="2025-08" db="UniProtKB">
        <authorList>
            <consortium name="Ensembl"/>
        </authorList>
    </citation>
    <scope>IDENTIFICATION</scope>
</reference>
<proteinExistence type="predicted"/>
<dbReference type="PANTHER" id="PTHR13154">
    <property type="entry name" value="POLYADENYLATE-BINDING PROTEIN-INTERACTING PROTEIN 2"/>
    <property type="match status" value="1"/>
</dbReference>
<reference evidence="1" key="3">
    <citation type="submission" date="2025-09" db="UniProtKB">
        <authorList>
            <consortium name="Ensembl"/>
        </authorList>
    </citation>
    <scope>IDENTIFICATION</scope>
</reference>